<name>A0A4V1IVT6_9FUNG</name>
<keyword evidence="3" id="KW-1185">Reference proteome</keyword>
<dbReference type="OrthoDB" id="191139at2759"/>
<proteinExistence type="predicted"/>
<evidence type="ECO:0000313" key="3">
    <source>
        <dbReference type="Proteomes" id="UP000271241"/>
    </source>
</evidence>
<dbReference type="PANTHER" id="PTHR43157">
    <property type="entry name" value="PHOSPHATIDYLINOSITOL-GLYCAN BIOSYNTHESIS CLASS F PROTEIN-RELATED"/>
    <property type="match status" value="1"/>
</dbReference>
<feature type="non-terminal residue" evidence="2">
    <location>
        <position position="1"/>
    </location>
</feature>
<evidence type="ECO:0008006" key="4">
    <source>
        <dbReference type="Google" id="ProtNLM"/>
    </source>
</evidence>
<gene>
    <name evidence="2" type="ORF">THASP1DRAFT_1838</name>
</gene>
<dbReference type="Pfam" id="PF00106">
    <property type="entry name" value="adh_short"/>
    <property type="match status" value="1"/>
</dbReference>
<dbReference type="InterPro" id="IPR036291">
    <property type="entry name" value="NAD(P)-bd_dom_sf"/>
</dbReference>
<evidence type="ECO:0000256" key="1">
    <source>
        <dbReference type="ARBA" id="ARBA00023002"/>
    </source>
</evidence>
<protein>
    <recommendedName>
        <fullName evidence="4">NAD(P)-binding protein</fullName>
    </recommendedName>
</protein>
<feature type="non-terminal residue" evidence="2">
    <location>
        <position position="226"/>
    </location>
</feature>
<dbReference type="InterPro" id="IPR002347">
    <property type="entry name" value="SDR_fam"/>
</dbReference>
<dbReference type="PRINTS" id="PR00081">
    <property type="entry name" value="GDHRDH"/>
</dbReference>
<accession>A0A4V1IVT6</accession>
<sequence>TFAGAMSAWSESPVEESHIHILINNAGIMDVSYALTTDGIESLFGVNHVGPTLFTQRLLPAVQADGTPEDPARIVFTSSMAHMYSYSGGVRDTLNKIDDKASYEPWSAYGQSKLAKKLAQLTSSDSTASQPNVLVNAVHPGLVQSELLRSTEMSIWSIYTGMQILNTLFGLKAPDGALATLYAATSNEVREKHYNSEHFVPYGELATPSANARNDKLHDAVWTLTQ</sequence>
<keyword evidence="1" id="KW-0560">Oxidoreductase</keyword>
<dbReference type="SUPFAM" id="SSF51735">
    <property type="entry name" value="NAD(P)-binding Rossmann-fold domains"/>
    <property type="match status" value="1"/>
</dbReference>
<dbReference type="STRING" id="78915.A0A4V1IVT6"/>
<dbReference type="AlphaFoldDB" id="A0A4V1IVT6"/>
<dbReference type="GO" id="GO:0016491">
    <property type="term" value="F:oxidoreductase activity"/>
    <property type="evidence" value="ECO:0007669"/>
    <property type="project" value="UniProtKB-KW"/>
</dbReference>
<dbReference type="EMBL" id="KZ993226">
    <property type="protein sequence ID" value="RKP05189.1"/>
    <property type="molecule type" value="Genomic_DNA"/>
</dbReference>
<dbReference type="PANTHER" id="PTHR43157:SF31">
    <property type="entry name" value="PHOSPHATIDYLINOSITOL-GLYCAN BIOSYNTHESIS CLASS F PROTEIN"/>
    <property type="match status" value="1"/>
</dbReference>
<reference evidence="3" key="1">
    <citation type="journal article" date="2018" name="Nat. Microbiol.">
        <title>Leveraging single-cell genomics to expand the fungal tree of life.</title>
        <authorList>
            <person name="Ahrendt S.R."/>
            <person name="Quandt C.A."/>
            <person name="Ciobanu D."/>
            <person name="Clum A."/>
            <person name="Salamov A."/>
            <person name="Andreopoulos B."/>
            <person name="Cheng J.F."/>
            <person name="Woyke T."/>
            <person name="Pelin A."/>
            <person name="Henrissat B."/>
            <person name="Reynolds N.K."/>
            <person name="Benny G.L."/>
            <person name="Smith M.E."/>
            <person name="James T.Y."/>
            <person name="Grigoriev I.V."/>
        </authorList>
    </citation>
    <scope>NUCLEOTIDE SEQUENCE [LARGE SCALE GENOMIC DNA]</scope>
    <source>
        <strain evidence="3">RSA 1356</strain>
    </source>
</reference>
<dbReference type="Gene3D" id="3.40.50.720">
    <property type="entry name" value="NAD(P)-binding Rossmann-like Domain"/>
    <property type="match status" value="1"/>
</dbReference>
<organism evidence="2 3">
    <name type="scientific">Thamnocephalis sphaerospora</name>
    <dbReference type="NCBI Taxonomy" id="78915"/>
    <lineage>
        <taxon>Eukaryota</taxon>
        <taxon>Fungi</taxon>
        <taxon>Fungi incertae sedis</taxon>
        <taxon>Zoopagomycota</taxon>
        <taxon>Zoopagomycotina</taxon>
        <taxon>Zoopagomycetes</taxon>
        <taxon>Zoopagales</taxon>
        <taxon>Sigmoideomycetaceae</taxon>
        <taxon>Thamnocephalis</taxon>
    </lineage>
</organism>
<evidence type="ECO:0000313" key="2">
    <source>
        <dbReference type="EMBL" id="RKP05189.1"/>
    </source>
</evidence>
<dbReference type="Proteomes" id="UP000271241">
    <property type="component" value="Unassembled WGS sequence"/>
</dbReference>